<dbReference type="PANTHER" id="PTHR43584:SF9">
    <property type="entry name" value="TRANSFERASE HEXAPEPTIDE REPEAT CONTAINING PROTEIN"/>
    <property type="match status" value="1"/>
</dbReference>
<organism evidence="3 4">
    <name type="scientific">Turneriella parva (strain ATCC BAA-1111 / DSM 21527 / NCTC 11395 / H)</name>
    <name type="common">Leptospira parva</name>
    <dbReference type="NCBI Taxonomy" id="869212"/>
    <lineage>
        <taxon>Bacteria</taxon>
        <taxon>Pseudomonadati</taxon>
        <taxon>Spirochaetota</taxon>
        <taxon>Spirochaetia</taxon>
        <taxon>Leptospirales</taxon>
        <taxon>Leptospiraceae</taxon>
        <taxon>Turneriella</taxon>
    </lineage>
</organism>
<evidence type="ECO:0000256" key="2">
    <source>
        <dbReference type="ARBA" id="ARBA00023315"/>
    </source>
</evidence>
<name>I4B5X8_TURPD</name>
<dbReference type="InterPro" id="IPR050065">
    <property type="entry name" value="GlmU-like"/>
</dbReference>
<protein>
    <submittedName>
        <fullName evidence="3">Glucose-1-phosphate thymidylyltransferase</fullName>
    </submittedName>
</protein>
<evidence type="ECO:0000313" key="3">
    <source>
        <dbReference type="EMBL" id="AFM12685.1"/>
    </source>
</evidence>
<dbReference type="AlphaFoldDB" id="I4B5X8"/>
<dbReference type="NCBIfam" id="TIGR03991">
    <property type="entry name" value="alt_bact_glmU"/>
    <property type="match status" value="1"/>
</dbReference>
<dbReference type="STRING" id="869212.Turpa_2039"/>
<gene>
    <name evidence="3" type="ordered locus">Turpa_2039</name>
</gene>
<dbReference type="SUPFAM" id="SSF51161">
    <property type="entry name" value="Trimeric LpxA-like enzymes"/>
    <property type="match status" value="1"/>
</dbReference>
<dbReference type="InterPro" id="IPR023917">
    <property type="entry name" value="Bifunctiontional_GlmU_bac-type"/>
</dbReference>
<dbReference type="PATRIC" id="fig|869212.3.peg.2041"/>
<sequence length="331" mass="35677">MNAALDIFEPTLLPLLRLKPLFLLRDGIYSPWQRARRTGKACSEAITGRSNPETAALSQLDASLANLRWISSDTKHTAARPAALLTNIGKQIEADLSLLDAYFSAAQPNTLQIEGNAARAIIHPEAAISRHAVIDTRGGPVVVDAGARIGAFCLIQGPAYIGKKTQLDSCRFSNSIAGENCRLGGEIADSIIGDFSNKHHDGFLGHSLVGDWVNLGALTTTSDLKNNYGEVRLTFNGTRYETGTIKFGAIIGDYAKTAIGTLIGTGTIIDLGANLFGKAHWSGYVPLFTWGEGQKYEGQLFLRDANRMMQRRGRSVTPPLEALLNSLVPRG</sequence>
<dbReference type="HOGENOM" id="CLU_055419_0_0_12"/>
<reference evidence="3 4" key="1">
    <citation type="submission" date="2012-06" db="EMBL/GenBank/DDBJ databases">
        <title>The complete chromosome of genome of Turneriella parva DSM 21527.</title>
        <authorList>
            <consortium name="US DOE Joint Genome Institute (JGI-PGF)"/>
            <person name="Lucas S."/>
            <person name="Han J."/>
            <person name="Lapidus A."/>
            <person name="Bruce D."/>
            <person name="Goodwin L."/>
            <person name="Pitluck S."/>
            <person name="Peters L."/>
            <person name="Kyrpides N."/>
            <person name="Mavromatis K."/>
            <person name="Ivanova N."/>
            <person name="Mikhailova N."/>
            <person name="Chertkov O."/>
            <person name="Detter J.C."/>
            <person name="Tapia R."/>
            <person name="Han C."/>
            <person name="Land M."/>
            <person name="Hauser L."/>
            <person name="Markowitz V."/>
            <person name="Cheng J.-F."/>
            <person name="Hugenholtz P."/>
            <person name="Woyke T."/>
            <person name="Wu D."/>
            <person name="Gronow S."/>
            <person name="Wellnitz S."/>
            <person name="Brambilla E."/>
            <person name="Klenk H.-P."/>
            <person name="Eisen J.A."/>
        </authorList>
    </citation>
    <scope>NUCLEOTIDE SEQUENCE [LARGE SCALE GENOMIC DNA]</scope>
    <source>
        <strain evidence="4">ATCC BAA-1111 / DSM 21527 / NCTC 11395 / H</strain>
    </source>
</reference>
<dbReference type="EMBL" id="CP002959">
    <property type="protein sequence ID" value="AFM12685.1"/>
    <property type="molecule type" value="Genomic_DNA"/>
</dbReference>
<evidence type="ECO:0000256" key="1">
    <source>
        <dbReference type="ARBA" id="ARBA00022679"/>
    </source>
</evidence>
<dbReference type="InterPro" id="IPR011004">
    <property type="entry name" value="Trimer_LpxA-like_sf"/>
</dbReference>
<dbReference type="GO" id="GO:0016779">
    <property type="term" value="F:nucleotidyltransferase activity"/>
    <property type="evidence" value="ECO:0007669"/>
    <property type="project" value="UniProtKB-ARBA"/>
</dbReference>
<keyword evidence="4" id="KW-1185">Reference proteome</keyword>
<dbReference type="OrthoDB" id="332555at2"/>
<keyword evidence="2" id="KW-0012">Acyltransferase</keyword>
<dbReference type="RefSeq" id="WP_014803191.1">
    <property type="nucleotide sequence ID" value="NC_018020.1"/>
</dbReference>
<keyword evidence="1" id="KW-0808">Transferase</keyword>
<proteinExistence type="predicted"/>
<dbReference type="KEGG" id="tpx:Turpa_2039"/>
<dbReference type="GO" id="GO:0016746">
    <property type="term" value="F:acyltransferase activity"/>
    <property type="evidence" value="ECO:0007669"/>
    <property type="project" value="UniProtKB-KW"/>
</dbReference>
<dbReference type="Proteomes" id="UP000006048">
    <property type="component" value="Chromosome"/>
</dbReference>
<dbReference type="PANTHER" id="PTHR43584">
    <property type="entry name" value="NUCLEOTIDYL TRANSFERASE"/>
    <property type="match status" value="1"/>
</dbReference>
<evidence type="ECO:0000313" key="4">
    <source>
        <dbReference type="Proteomes" id="UP000006048"/>
    </source>
</evidence>
<accession>I4B5X8</accession>
<dbReference type="Gene3D" id="2.160.10.10">
    <property type="entry name" value="Hexapeptide repeat proteins"/>
    <property type="match status" value="1"/>
</dbReference>